<gene>
    <name evidence="3" type="ORF">Airi01_025660</name>
</gene>
<dbReference type="PANTHER" id="PTHR30204">
    <property type="entry name" value="REDOX-CYCLING DRUG-SENSING TRANSCRIPTIONAL ACTIVATOR SOXR"/>
    <property type="match status" value="1"/>
</dbReference>
<feature type="domain" description="HTH merR-type" evidence="2">
    <location>
        <begin position="12"/>
        <end position="78"/>
    </location>
</feature>
<dbReference type="GO" id="GO:0003700">
    <property type="term" value="F:DNA-binding transcription factor activity"/>
    <property type="evidence" value="ECO:0007669"/>
    <property type="project" value="InterPro"/>
</dbReference>
<evidence type="ECO:0000256" key="1">
    <source>
        <dbReference type="ARBA" id="ARBA00023125"/>
    </source>
</evidence>
<dbReference type="InterPro" id="IPR000551">
    <property type="entry name" value="MerR-type_HTH_dom"/>
</dbReference>
<comment type="caution">
    <text evidence="3">The sequence shown here is derived from an EMBL/GenBank/DDBJ whole genome shotgun (WGS) entry which is preliminary data.</text>
</comment>
<accession>A0A9W6RED3</accession>
<dbReference type="Pfam" id="PF13411">
    <property type="entry name" value="MerR_1"/>
    <property type="match status" value="1"/>
</dbReference>
<dbReference type="InterPro" id="IPR047057">
    <property type="entry name" value="MerR_fam"/>
</dbReference>
<dbReference type="PANTHER" id="PTHR30204:SF93">
    <property type="entry name" value="HTH MERR-TYPE DOMAIN-CONTAINING PROTEIN"/>
    <property type="match status" value="1"/>
</dbReference>
<keyword evidence="1" id="KW-0238">DNA-binding</keyword>
<dbReference type="PRINTS" id="PR00040">
    <property type="entry name" value="HTHMERR"/>
</dbReference>
<dbReference type="GO" id="GO:0003677">
    <property type="term" value="F:DNA binding"/>
    <property type="evidence" value="ECO:0007669"/>
    <property type="project" value="UniProtKB-KW"/>
</dbReference>
<dbReference type="SUPFAM" id="SSF46955">
    <property type="entry name" value="Putative DNA-binding domain"/>
    <property type="match status" value="1"/>
</dbReference>
<name>A0A9W6RED3_9ACTN</name>
<sequence length="147" mass="16442">MKARRPPGGRVRIGRLTERTGVPARLLRYYEEQGLLTPERLPNGYRDYGEHLVGRVAQIRGLLDAGLTTSIIRQILPCLDDPCTIHVRDADPDLIAALEHQREQMDDKIACLTRNRDAISAYLDAVRRRTSRGDQGPQPVHPGGADL</sequence>
<evidence type="ECO:0000259" key="2">
    <source>
        <dbReference type="PROSITE" id="PS50937"/>
    </source>
</evidence>
<dbReference type="Gene3D" id="1.10.1660.10">
    <property type="match status" value="1"/>
</dbReference>
<reference evidence="3" key="1">
    <citation type="submission" date="2023-03" db="EMBL/GenBank/DDBJ databases">
        <title>Actinoallomurus iriomotensis NBRC 103681.</title>
        <authorList>
            <person name="Ichikawa N."/>
            <person name="Sato H."/>
            <person name="Tonouchi N."/>
        </authorList>
    </citation>
    <scope>NUCLEOTIDE SEQUENCE</scope>
    <source>
        <strain evidence="3">NBRC 103681</strain>
    </source>
</reference>
<dbReference type="EMBL" id="BSTJ01000002">
    <property type="protein sequence ID" value="GLY74299.1"/>
    <property type="molecule type" value="Genomic_DNA"/>
</dbReference>
<dbReference type="Proteomes" id="UP001165135">
    <property type="component" value="Unassembled WGS sequence"/>
</dbReference>
<dbReference type="SMART" id="SM00422">
    <property type="entry name" value="HTH_MERR"/>
    <property type="match status" value="1"/>
</dbReference>
<evidence type="ECO:0000313" key="4">
    <source>
        <dbReference type="Proteomes" id="UP001165135"/>
    </source>
</evidence>
<dbReference type="CDD" id="cd01282">
    <property type="entry name" value="HTH_MerR-like_sg3"/>
    <property type="match status" value="1"/>
</dbReference>
<dbReference type="InterPro" id="IPR009061">
    <property type="entry name" value="DNA-bd_dom_put_sf"/>
</dbReference>
<protein>
    <submittedName>
        <fullName evidence="3">MerR family transcriptional regulator</fullName>
    </submittedName>
</protein>
<dbReference type="PROSITE" id="PS50937">
    <property type="entry name" value="HTH_MERR_2"/>
    <property type="match status" value="1"/>
</dbReference>
<proteinExistence type="predicted"/>
<organism evidence="3 4">
    <name type="scientific">Actinoallomurus iriomotensis</name>
    <dbReference type="NCBI Taxonomy" id="478107"/>
    <lineage>
        <taxon>Bacteria</taxon>
        <taxon>Bacillati</taxon>
        <taxon>Actinomycetota</taxon>
        <taxon>Actinomycetes</taxon>
        <taxon>Streptosporangiales</taxon>
        <taxon>Thermomonosporaceae</taxon>
        <taxon>Actinoallomurus</taxon>
    </lineage>
</organism>
<evidence type="ECO:0000313" key="3">
    <source>
        <dbReference type="EMBL" id="GLY74299.1"/>
    </source>
</evidence>
<dbReference type="AlphaFoldDB" id="A0A9W6RED3"/>